<organism evidence="3 4">
    <name type="scientific">Helianthus annuus</name>
    <name type="common">Common sunflower</name>
    <dbReference type="NCBI Taxonomy" id="4232"/>
    <lineage>
        <taxon>Eukaryota</taxon>
        <taxon>Viridiplantae</taxon>
        <taxon>Streptophyta</taxon>
        <taxon>Embryophyta</taxon>
        <taxon>Tracheophyta</taxon>
        <taxon>Spermatophyta</taxon>
        <taxon>Magnoliopsida</taxon>
        <taxon>eudicotyledons</taxon>
        <taxon>Gunneridae</taxon>
        <taxon>Pentapetalae</taxon>
        <taxon>asterids</taxon>
        <taxon>campanulids</taxon>
        <taxon>Asterales</taxon>
        <taxon>Asteraceae</taxon>
        <taxon>Asteroideae</taxon>
        <taxon>Heliantheae alliance</taxon>
        <taxon>Heliantheae</taxon>
        <taxon>Helianthus</taxon>
    </lineage>
</organism>
<dbReference type="EMBL" id="CM007901">
    <property type="protein sequence ID" value="OTG05072.1"/>
    <property type="molecule type" value="Genomic_DNA"/>
</dbReference>
<evidence type="ECO:0000256" key="1">
    <source>
        <dbReference type="SAM" id="Phobius"/>
    </source>
</evidence>
<evidence type="ECO:0000313" key="4">
    <source>
        <dbReference type="Proteomes" id="UP000215914"/>
    </source>
</evidence>
<feature type="transmembrane region" description="Helical" evidence="1">
    <location>
        <begin position="52"/>
        <end position="72"/>
    </location>
</feature>
<dbReference type="InParanoid" id="A0A251T338"/>
<evidence type="ECO:0000313" key="3">
    <source>
        <dbReference type="EMBL" id="OTG05072.1"/>
    </source>
</evidence>
<reference evidence="2" key="3">
    <citation type="submission" date="2020-06" db="EMBL/GenBank/DDBJ databases">
        <title>Helianthus annuus Genome sequencing and assembly Release 2.</title>
        <authorList>
            <person name="Gouzy J."/>
            <person name="Langlade N."/>
            <person name="Munos S."/>
        </authorList>
    </citation>
    <scope>NUCLEOTIDE SEQUENCE</scope>
    <source>
        <tissue evidence="2">Leaves</tissue>
    </source>
</reference>
<feature type="transmembrane region" description="Helical" evidence="1">
    <location>
        <begin position="116"/>
        <end position="135"/>
    </location>
</feature>
<keyword evidence="1" id="KW-1133">Transmembrane helix</keyword>
<name>A0A251T338_HELAN</name>
<gene>
    <name evidence="3" type="ORF">HannXRQ_Chr12g0369491</name>
    <name evidence="2" type="ORF">HanXRQr2_Chr12g0542961</name>
</gene>
<keyword evidence="4" id="KW-1185">Reference proteome</keyword>
<dbReference type="AlphaFoldDB" id="A0A251T338"/>
<keyword evidence="1" id="KW-0812">Transmembrane</keyword>
<protein>
    <submittedName>
        <fullName evidence="3">Uncharacterized protein</fullName>
    </submittedName>
</protein>
<evidence type="ECO:0000313" key="2">
    <source>
        <dbReference type="EMBL" id="KAF5778049.1"/>
    </source>
</evidence>
<dbReference type="Gramene" id="mRNA:HanXRQr2_Chr12g0542961">
    <property type="protein sequence ID" value="mRNA:HanXRQr2_Chr12g0542961"/>
    <property type="gene ID" value="HanXRQr2_Chr12g0542961"/>
</dbReference>
<reference evidence="3" key="2">
    <citation type="submission" date="2017-02" db="EMBL/GenBank/DDBJ databases">
        <title>Sunflower complete genome.</title>
        <authorList>
            <person name="Langlade N."/>
            <person name="Munos S."/>
        </authorList>
    </citation>
    <scope>NUCLEOTIDE SEQUENCE [LARGE SCALE GENOMIC DNA]</scope>
    <source>
        <tissue evidence="3">Leaves</tissue>
    </source>
</reference>
<reference evidence="2 4" key="1">
    <citation type="journal article" date="2017" name="Nature">
        <title>The sunflower genome provides insights into oil metabolism, flowering and Asterid evolution.</title>
        <authorList>
            <person name="Badouin H."/>
            <person name="Gouzy J."/>
            <person name="Grassa C.J."/>
            <person name="Murat F."/>
            <person name="Staton S.E."/>
            <person name="Cottret L."/>
            <person name="Lelandais-Briere C."/>
            <person name="Owens G.L."/>
            <person name="Carrere S."/>
            <person name="Mayjonade B."/>
            <person name="Legrand L."/>
            <person name="Gill N."/>
            <person name="Kane N.C."/>
            <person name="Bowers J.E."/>
            <person name="Hubner S."/>
            <person name="Bellec A."/>
            <person name="Berard A."/>
            <person name="Berges H."/>
            <person name="Blanchet N."/>
            <person name="Boniface M.C."/>
            <person name="Brunel D."/>
            <person name="Catrice O."/>
            <person name="Chaidir N."/>
            <person name="Claudel C."/>
            <person name="Donnadieu C."/>
            <person name="Faraut T."/>
            <person name="Fievet G."/>
            <person name="Helmstetter N."/>
            <person name="King M."/>
            <person name="Knapp S.J."/>
            <person name="Lai Z."/>
            <person name="Le Paslier M.C."/>
            <person name="Lippi Y."/>
            <person name="Lorenzon L."/>
            <person name="Mandel J.R."/>
            <person name="Marage G."/>
            <person name="Marchand G."/>
            <person name="Marquand E."/>
            <person name="Bret-Mestries E."/>
            <person name="Morien E."/>
            <person name="Nambeesan S."/>
            <person name="Nguyen T."/>
            <person name="Pegot-Espagnet P."/>
            <person name="Pouilly N."/>
            <person name="Raftis F."/>
            <person name="Sallet E."/>
            <person name="Schiex T."/>
            <person name="Thomas J."/>
            <person name="Vandecasteele C."/>
            <person name="Vares D."/>
            <person name="Vear F."/>
            <person name="Vautrin S."/>
            <person name="Crespi M."/>
            <person name="Mangin B."/>
            <person name="Burke J.M."/>
            <person name="Salse J."/>
            <person name="Munos S."/>
            <person name="Vincourt P."/>
            <person name="Rieseberg L.H."/>
            <person name="Langlade N.B."/>
        </authorList>
    </citation>
    <scope>NUCLEOTIDE SEQUENCE [LARGE SCALE GENOMIC DNA]</scope>
    <source>
        <strain evidence="4">cv. SF193</strain>
        <tissue evidence="2">Leaves</tissue>
    </source>
</reference>
<sequence length="158" mass="18335">MEKKSASMAELSNTTHLTASVVDTRDKAVTELKKAEENAPVIHLGLDYRLKYGIIWIFVTMQLVASAITNGVEYMLTDYDVPAQAVGLTCLLVLFNLLLLPSFFDAMEDLLHFWYRWRYPIFIFSAFFCWFFWWLHVSCSWLNLSYSNAMMCALSRSF</sequence>
<accession>A0A251T338</accession>
<proteinExistence type="predicted"/>
<dbReference type="Proteomes" id="UP000215914">
    <property type="component" value="Chromosome 12"/>
</dbReference>
<dbReference type="EMBL" id="MNCJ02000327">
    <property type="protein sequence ID" value="KAF5778049.1"/>
    <property type="molecule type" value="Genomic_DNA"/>
</dbReference>
<feature type="transmembrane region" description="Helical" evidence="1">
    <location>
        <begin position="84"/>
        <end position="104"/>
    </location>
</feature>
<keyword evidence="1" id="KW-0472">Membrane</keyword>
<dbReference type="OrthoDB" id="10417220at2759"/>